<protein>
    <submittedName>
        <fullName evidence="3">Uncharacterized protein</fullName>
    </submittedName>
</protein>
<keyword evidence="2" id="KW-1185">Reference proteome</keyword>
<feature type="compositionally biased region" description="Basic residues" evidence="1">
    <location>
        <begin position="22"/>
        <end position="34"/>
    </location>
</feature>
<reference evidence="3" key="1">
    <citation type="submission" date="2022-11" db="UniProtKB">
        <authorList>
            <consortium name="WormBaseParasite"/>
        </authorList>
    </citation>
    <scope>IDENTIFICATION</scope>
</reference>
<evidence type="ECO:0000313" key="2">
    <source>
        <dbReference type="Proteomes" id="UP000887565"/>
    </source>
</evidence>
<feature type="compositionally biased region" description="Basic and acidic residues" evidence="1">
    <location>
        <begin position="8"/>
        <end position="21"/>
    </location>
</feature>
<dbReference type="WBParaSite" id="nRc.2.0.1.t03455-RA">
    <property type="protein sequence ID" value="nRc.2.0.1.t03455-RA"/>
    <property type="gene ID" value="nRc.2.0.1.g03455"/>
</dbReference>
<proteinExistence type="predicted"/>
<accession>A0A915HPR4</accession>
<feature type="region of interest" description="Disordered" evidence="1">
    <location>
        <begin position="1"/>
        <end position="43"/>
    </location>
</feature>
<name>A0A915HPR4_ROMCU</name>
<evidence type="ECO:0000313" key="3">
    <source>
        <dbReference type="WBParaSite" id="nRc.2.0.1.t03455-RA"/>
    </source>
</evidence>
<organism evidence="2 3">
    <name type="scientific">Romanomermis culicivorax</name>
    <name type="common">Nematode worm</name>
    <dbReference type="NCBI Taxonomy" id="13658"/>
    <lineage>
        <taxon>Eukaryota</taxon>
        <taxon>Metazoa</taxon>
        <taxon>Ecdysozoa</taxon>
        <taxon>Nematoda</taxon>
        <taxon>Enoplea</taxon>
        <taxon>Dorylaimia</taxon>
        <taxon>Mermithida</taxon>
        <taxon>Mermithoidea</taxon>
        <taxon>Mermithidae</taxon>
        <taxon>Romanomermis</taxon>
    </lineage>
</organism>
<dbReference type="AlphaFoldDB" id="A0A915HPR4"/>
<dbReference type="Proteomes" id="UP000887565">
    <property type="component" value="Unplaced"/>
</dbReference>
<sequence length="70" mass="7763">MKKVTRKKTQDRESNKEERKNNVKKSKKNQKQRRKEGLPVGTGAVKPLANVEVNVTIPTRACCICVGVGG</sequence>
<evidence type="ECO:0000256" key="1">
    <source>
        <dbReference type="SAM" id="MobiDB-lite"/>
    </source>
</evidence>